<gene>
    <name evidence="2" type="primary">ORF222089</name>
</gene>
<protein>
    <submittedName>
        <fullName evidence="2">Uncharacterized protein</fullName>
    </submittedName>
</protein>
<evidence type="ECO:0000256" key="1">
    <source>
        <dbReference type="SAM" id="MobiDB-lite"/>
    </source>
</evidence>
<name>A0A0B7C3H7_9EUPU</name>
<sequence length="63" mass="6913">MNKEGGVGLATSSCRKDKPKLQQTWIVQLKEKSNSAIRTRGRSPNREANDLSLGKPKQSDGTD</sequence>
<dbReference type="EMBL" id="HACG01052897">
    <property type="protein sequence ID" value="CEK99768.1"/>
    <property type="molecule type" value="Transcribed_RNA"/>
</dbReference>
<reference evidence="2" key="1">
    <citation type="submission" date="2014-12" db="EMBL/GenBank/DDBJ databases">
        <title>Insight into the proteome of Arion vulgaris.</title>
        <authorList>
            <person name="Aradska J."/>
            <person name="Bulat T."/>
            <person name="Smidak R."/>
            <person name="Sarate P."/>
            <person name="Gangsoo J."/>
            <person name="Sialana F."/>
            <person name="Bilban M."/>
            <person name="Lubec G."/>
        </authorList>
    </citation>
    <scope>NUCLEOTIDE SEQUENCE</scope>
    <source>
        <tissue evidence="2">Skin</tissue>
    </source>
</reference>
<evidence type="ECO:0000313" key="2">
    <source>
        <dbReference type="EMBL" id="CEK99768.1"/>
    </source>
</evidence>
<proteinExistence type="predicted"/>
<accession>A0A0B7C3H7</accession>
<feature type="region of interest" description="Disordered" evidence="1">
    <location>
        <begin position="1"/>
        <end position="63"/>
    </location>
</feature>
<dbReference type="AlphaFoldDB" id="A0A0B7C3H7"/>
<organism evidence="2">
    <name type="scientific">Arion vulgaris</name>
    <dbReference type="NCBI Taxonomy" id="1028688"/>
    <lineage>
        <taxon>Eukaryota</taxon>
        <taxon>Metazoa</taxon>
        <taxon>Spiralia</taxon>
        <taxon>Lophotrochozoa</taxon>
        <taxon>Mollusca</taxon>
        <taxon>Gastropoda</taxon>
        <taxon>Heterobranchia</taxon>
        <taxon>Euthyneura</taxon>
        <taxon>Panpulmonata</taxon>
        <taxon>Eupulmonata</taxon>
        <taxon>Stylommatophora</taxon>
        <taxon>Helicina</taxon>
        <taxon>Arionoidea</taxon>
        <taxon>Arionidae</taxon>
        <taxon>Arion</taxon>
    </lineage>
</organism>